<dbReference type="OrthoDB" id="541276at2759"/>
<dbReference type="InterPro" id="IPR008271">
    <property type="entry name" value="Ser/Thr_kinase_AS"/>
</dbReference>
<dbReference type="GO" id="GO:0004674">
    <property type="term" value="F:protein serine/threonine kinase activity"/>
    <property type="evidence" value="ECO:0007669"/>
    <property type="project" value="UniProtKB-KW"/>
</dbReference>
<dbReference type="SUPFAM" id="SSF56112">
    <property type="entry name" value="Protein kinase-like (PK-like)"/>
    <property type="match status" value="1"/>
</dbReference>
<evidence type="ECO:0000256" key="9">
    <source>
        <dbReference type="PROSITE-ProRule" id="PRU10141"/>
    </source>
</evidence>
<evidence type="ECO:0000259" key="11">
    <source>
        <dbReference type="PROSITE" id="PS50003"/>
    </source>
</evidence>
<feature type="domain" description="PH" evidence="11">
    <location>
        <begin position="157"/>
        <end position="298"/>
    </location>
</feature>
<dbReference type="EMBL" id="SPLM01000037">
    <property type="protein sequence ID" value="TMW65567.1"/>
    <property type="molecule type" value="Genomic_DNA"/>
</dbReference>
<evidence type="ECO:0000256" key="1">
    <source>
        <dbReference type="ARBA" id="ARBA00022527"/>
    </source>
</evidence>
<dbReference type="InterPro" id="IPR030616">
    <property type="entry name" value="Aur-like"/>
</dbReference>
<dbReference type="Pfam" id="PF00169">
    <property type="entry name" value="PH"/>
    <property type="match status" value="1"/>
</dbReference>
<sequence length="825" mass="91550">MSHARAMEASNVVHAPMYVPNDDPLGRSSASSSSSDLTDQGVPIMPYHDSPMVVAHASFGKQVPTLRLDKMQADPMSSYSSTSSMSAAGAHPVVLAQQLHAQNFHLPQQLSESFTSRPAKTSRSNGRALMQLQSPTAQSGSFTFEEVISPRNAMNGKRYLGGYLQHRVSMAGGFLKTWKRKYFRLRDHGILCFKQNDDSRPLFEIHFKAQSVLVVDKPAGRAQRDAADEDDEEYMDPATMKAKTSRGKVNGSMMFTLKHVEVQGHQTPANKVEIPLFLKAESETELHTWVENIRLKMEARRRALAQSSVNTVMPDQPTNSGNASPNRSRTSGTPTSLGSPTASSPPVSPPTLERPQSLQDVTAARKSEKPRLVFTAGGPDPPEFAMFRAKYALMKEIGEGSFSIVHRAASRLTGQLCAVKCCKHSNALEEEVGILRRLSHPNIIGLEGVYCQDDMFYVVMDYMQDGDLCERLIQKQRFTEPEAKVIIIQVLRALEYLHRNNVLHRDIKPENILLHGAMVKIADFGLAKQLPNATSMLKRSCGTLEYAAPELLCGKPYGLKSDIFSLGVVLYVLLFGAFPFSIESAAALQRMERFPDGVDVRDMSCLHPDNAQWKKVSPAAQDVLLRMLCVNEKERFTARELLVHPWFDMTPSPSDSAVPRRDSALETEEQESRRLEDCRVKGFTELLPRGLELIKYGKDGQTAPHETTLTIDFVHGTISWTARSGILGLGGSKKSIDANTPSKPSKSRVIAFSDIQEIRVGHATAAFRSINGKETPSAELCLSIISSWRTLDLVVKAPSQREFMLKGLYQALDQFRQKRKQQPPV</sequence>
<feature type="binding site" evidence="7 9">
    <location>
        <position position="420"/>
    </location>
    <ligand>
        <name>ATP</name>
        <dbReference type="ChEBI" id="CHEBI:30616"/>
    </ligand>
</feature>
<dbReference type="Proteomes" id="UP000794436">
    <property type="component" value="Unassembled WGS sequence"/>
</dbReference>
<feature type="compositionally biased region" description="Polar residues" evidence="10">
    <location>
        <begin position="307"/>
        <end position="326"/>
    </location>
</feature>
<evidence type="ECO:0000256" key="2">
    <source>
        <dbReference type="ARBA" id="ARBA00022679"/>
    </source>
</evidence>
<dbReference type="PROSITE" id="PS50011">
    <property type="entry name" value="PROTEIN_KINASE_DOM"/>
    <property type="match status" value="1"/>
</dbReference>
<feature type="compositionally biased region" description="Low complexity" evidence="10">
    <location>
        <begin position="327"/>
        <end position="345"/>
    </location>
</feature>
<dbReference type="InterPro" id="IPR017441">
    <property type="entry name" value="Protein_kinase_ATP_BS"/>
</dbReference>
<feature type="binding site" evidence="7">
    <location>
        <position position="523"/>
    </location>
    <ligand>
        <name>ATP</name>
        <dbReference type="ChEBI" id="CHEBI:30616"/>
    </ligand>
</feature>
<feature type="cross-link" description="Glycyl lysine isopeptide (Lys-Gly) (interchain with G-Cter in SUMO2)" evidence="8">
    <location>
        <position position="508"/>
    </location>
</feature>
<dbReference type="PROSITE" id="PS50003">
    <property type="entry name" value="PH_DOMAIN"/>
    <property type="match status" value="1"/>
</dbReference>
<keyword evidence="2" id="KW-0808">Transferase</keyword>
<dbReference type="InterPro" id="IPR011009">
    <property type="entry name" value="Kinase-like_dom_sf"/>
</dbReference>
<dbReference type="PANTHER" id="PTHR24350">
    <property type="entry name" value="SERINE/THREONINE-PROTEIN KINASE IAL-RELATED"/>
    <property type="match status" value="1"/>
</dbReference>
<evidence type="ECO:0000256" key="8">
    <source>
        <dbReference type="PIRSR" id="PIRSR630616-3"/>
    </source>
</evidence>
<feature type="binding site" evidence="7">
    <location>
        <begin position="510"/>
        <end position="511"/>
    </location>
    <ligand>
        <name>ATP</name>
        <dbReference type="ChEBI" id="CHEBI:30616"/>
    </ligand>
</feature>
<dbReference type="GO" id="GO:0005524">
    <property type="term" value="F:ATP binding"/>
    <property type="evidence" value="ECO:0007669"/>
    <property type="project" value="UniProtKB-UniRule"/>
</dbReference>
<dbReference type="InterPro" id="IPR000719">
    <property type="entry name" value="Prot_kinase_dom"/>
</dbReference>
<protein>
    <submittedName>
        <fullName evidence="13">Uncharacterized protein</fullName>
    </submittedName>
</protein>
<dbReference type="InterPro" id="IPR001849">
    <property type="entry name" value="PH_domain"/>
</dbReference>
<keyword evidence="5 7" id="KW-0067">ATP-binding</keyword>
<dbReference type="AlphaFoldDB" id="A0A8K1FN70"/>
<gene>
    <name evidence="13" type="ORF">Poli38472_008209</name>
</gene>
<evidence type="ECO:0000256" key="6">
    <source>
        <dbReference type="PIRSR" id="PIRSR630616-1"/>
    </source>
</evidence>
<evidence type="ECO:0000256" key="3">
    <source>
        <dbReference type="ARBA" id="ARBA00022741"/>
    </source>
</evidence>
<dbReference type="SUPFAM" id="SSF50729">
    <property type="entry name" value="PH domain-like"/>
    <property type="match status" value="1"/>
</dbReference>
<dbReference type="SMART" id="SM00233">
    <property type="entry name" value="PH"/>
    <property type="match status" value="1"/>
</dbReference>
<dbReference type="FunFam" id="1.10.510.10:FF:000571">
    <property type="entry name" value="Maternal embryonic leucine zipper kinase"/>
    <property type="match status" value="1"/>
</dbReference>
<evidence type="ECO:0000256" key="5">
    <source>
        <dbReference type="ARBA" id="ARBA00022840"/>
    </source>
</evidence>
<keyword evidence="3 7" id="KW-0547">Nucleotide-binding</keyword>
<feature type="domain" description="Protein kinase" evidence="12">
    <location>
        <begin position="391"/>
        <end position="647"/>
    </location>
</feature>
<keyword evidence="4" id="KW-0418">Kinase</keyword>
<evidence type="ECO:0000313" key="14">
    <source>
        <dbReference type="Proteomes" id="UP000794436"/>
    </source>
</evidence>
<dbReference type="Pfam" id="PF00069">
    <property type="entry name" value="Pkinase"/>
    <property type="match status" value="1"/>
</dbReference>
<feature type="active site" description="Proton acceptor" evidence="6">
    <location>
        <position position="506"/>
    </location>
</feature>
<evidence type="ECO:0000256" key="4">
    <source>
        <dbReference type="ARBA" id="ARBA00022777"/>
    </source>
</evidence>
<proteinExistence type="predicted"/>
<evidence type="ECO:0000256" key="7">
    <source>
        <dbReference type="PIRSR" id="PIRSR630616-2"/>
    </source>
</evidence>
<dbReference type="Gene3D" id="1.10.510.10">
    <property type="entry name" value="Transferase(Phosphotransferase) domain 1"/>
    <property type="match status" value="1"/>
</dbReference>
<comment type="caution">
    <text evidence="13">The sequence shown here is derived from an EMBL/GenBank/DDBJ whole genome shotgun (WGS) entry which is preliminary data.</text>
</comment>
<dbReference type="SMART" id="SM00220">
    <property type="entry name" value="S_TKc"/>
    <property type="match status" value="1"/>
</dbReference>
<dbReference type="CDD" id="cd05117">
    <property type="entry name" value="STKc_CAMK"/>
    <property type="match status" value="1"/>
</dbReference>
<keyword evidence="1" id="KW-0723">Serine/threonine-protein kinase</keyword>
<dbReference type="InterPro" id="IPR011993">
    <property type="entry name" value="PH-like_dom_sf"/>
</dbReference>
<organism evidence="13 14">
    <name type="scientific">Pythium oligandrum</name>
    <name type="common">Mycoparasitic fungus</name>
    <dbReference type="NCBI Taxonomy" id="41045"/>
    <lineage>
        <taxon>Eukaryota</taxon>
        <taxon>Sar</taxon>
        <taxon>Stramenopiles</taxon>
        <taxon>Oomycota</taxon>
        <taxon>Peronosporomycetes</taxon>
        <taxon>Pythiales</taxon>
        <taxon>Pythiaceae</taxon>
        <taxon>Pythium</taxon>
    </lineage>
</organism>
<dbReference type="PROSITE" id="PS00108">
    <property type="entry name" value="PROTEIN_KINASE_ST"/>
    <property type="match status" value="1"/>
</dbReference>
<feature type="region of interest" description="Disordered" evidence="10">
    <location>
        <begin position="17"/>
        <end position="42"/>
    </location>
</feature>
<feature type="compositionally biased region" description="Basic and acidic residues" evidence="10">
    <location>
        <begin position="658"/>
        <end position="672"/>
    </location>
</feature>
<accession>A0A8K1FN70</accession>
<keyword evidence="14" id="KW-1185">Reference proteome</keyword>
<reference evidence="13" key="1">
    <citation type="submission" date="2019-03" db="EMBL/GenBank/DDBJ databases">
        <title>Long read genome sequence of the mycoparasitic Pythium oligandrum ATCC 38472 isolated from sugarbeet rhizosphere.</title>
        <authorList>
            <person name="Gaulin E."/>
        </authorList>
    </citation>
    <scope>NUCLEOTIDE SEQUENCE</scope>
    <source>
        <strain evidence="13">ATCC 38472_TT</strain>
    </source>
</reference>
<name>A0A8K1FN70_PYTOL</name>
<dbReference type="PROSITE" id="PS00107">
    <property type="entry name" value="PROTEIN_KINASE_ATP"/>
    <property type="match status" value="1"/>
</dbReference>
<evidence type="ECO:0000313" key="13">
    <source>
        <dbReference type="EMBL" id="TMW65567.1"/>
    </source>
</evidence>
<evidence type="ECO:0000259" key="12">
    <source>
        <dbReference type="PROSITE" id="PS50011"/>
    </source>
</evidence>
<evidence type="ECO:0000256" key="10">
    <source>
        <dbReference type="SAM" id="MobiDB-lite"/>
    </source>
</evidence>
<feature type="region of interest" description="Disordered" evidence="10">
    <location>
        <begin position="652"/>
        <end position="672"/>
    </location>
</feature>
<feature type="region of interest" description="Disordered" evidence="10">
    <location>
        <begin position="307"/>
        <end position="375"/>
    </location>
</feature>
<dbReference type="Gene3D" id="2.30.29.30">
    <property type="entry name" value="Pleckstrin-homology domain (PH domain)/Phosphotyrosine-binding domain (PTB)"/>
    <property type="match status" value="2"/>
</dbReference>